<comment type="caution">
    <text evidence="2">The sequence shown here is derived from an EMBL/GenBank/DDBJ whole genome shotgun (WGS) entry which is preliminary data.</text>
</comment>
<feature type="transmembrane region" description="Helical" evidence="1">
    <location>
        <begin position="37"/>
        <end position="58"/>
    </location>
</feature>
<sequence length="114" mass="12772">MTLSRERLISFTLVLMAVFVFTGCALSSTGIQRYKYIGLAIITFICLLLGFFHYYGIIDKFKRELVVSFLLMGGGIFFIMVGLVSGTAEDKIYFPVGIFAIIASLYFVSRLLRG</sequence>
<feature type="transmembrane region" description="Helical" evidence="1">
    <location>
        <begin position="92"/>
        <end position="112"/>
    </location>
</feature>
<dbReference type="PROSITE" id="PS51257">
    <property type="entry name" value="PROKAR_LIPOPROTEIN"/>
    <property type="match status" value="1"/>
</dbReference>
<organism evidence="2 3">
    <name type="scientific">Methanothermobacter tenebrarum</name>
    <dbReference type="NCBI Taxonomy" id="680118"/>
    <lineage>
        <taxon>Archaea</taxon>
        <taxon>Methanobacteriati</taxon>
        <taxon>Methanobacteriota</taxon>
        <taxon>Methanomada group</taxon>
        <taxon>Methanobacteria</taxon>
        <taxon>Methanobacteriales</taxon>
        <taxon>Methanobacteriaceae</taxon>
        <taxon>Methanothermobacter</taxon>
    </lineage>
</organism>
<protein>
    <submittedName>
        <fullName evidence="2">Uncharacterized protein</fullName>
    </submittedName>
</protein>
<reference evidence="2 3" key="1">
    <citation type="submission" date="2018-06" db="EMBL/GenBank/DDBJ databases">
        <title>Draft genome sequence of hyperthermophilic methanogen Methanothermobacter tenebrarum sp. MCM-B 1447.</title>
        <authorList>
            <person name="Pore S.D."/>
            <person name="Dagar S."/>
            <person name="Dhakephalkar P.K."/>
        </authorList>
    </citation>
    <scope>NUCLEOTIDE SEQUENCE [LARGE SCALE GENOMIC DNA]</scope>
    <source>
        <strain evidence="2 3">MCM B 1447</strain>
    </source>
</reference>
<dbReference type="EMBL" id="QLOE01000018">
    <property type="protein sequence ID" value="RAO78447.1"/>
    <property type="molecule type" value="Genomic_DNA"/>
</dbReference>
<dbReference type="AlphaFoldDB" id="A0A328P834"/>
<dbReference type="RefSeq" id="WP_112094553.1">
    <property type="nucleotide sequence ID" value="NZ_QLOE01000018.1"/>
</dbReference>
<gene>
    <name evidence="2" type="ORF">DPC56_08040</name>
</gene>
<evidence type="ECO:0000313" key="2">
    <source>
        <dbReference type="EMBL" id="RAO78447.1"/>
    </source>
</evidence>
<keyword evidence="1" id="KW-0472">Membrane</keyword>
<evidence type="ECO:0000313" key="3">
    <source>
        <dbReference type="Proteomes" id="UP000249782"/>
    </source>
</evidence>
<feature type="transmembrane region" description="Helical" evidence="1">
    <location>
        <begin position="65"/>
        <end position="86"/>
    </location>
</feature>
<evidence type="ECO:0000256" key="1">
    <source>
        <dbReference type="SAM" id="Phobius"/>
    </source>
</evidence>
<keyword evidence="1" id="KW-1133">Transmembrane helix</keyword>
<dbReference type="Proteomes" id="UP000249782">
    <property type="component" value="Unassembled WGS sequence"/>
</dbReference>
<name>A0A328P834_9EURY</name>
<keyword evidence="1" id="KW-0812">Transmembrane</keyword>
<accession>A0A328P834</accession>
<proteinExistence type="predicted"/>
<keyword evidence="3" id="KW-1185">Reference proteome</keyword>